<dbReference type="InterPro" id="IPR010178">
    <property type="entry name" value="Lit"/>
</dbReference>
<feature type="transmembrane region" description="Helical" evidence="1">
    <location>
        <begin position="136"/>
        <end position="169"/>
    </location>
</feature>
<dbReference type="RefSeq" id="WP_075074293.1">
    <property type="nucleotide sequence ID" value="NZ_DF967972.1"/>
</dbReference>
<gene>
    <name evidence="2" type="ORF">LARV_02871</name>
</gene>
<proteinExistence type="predicted"/>
<reference evidence="2" key="1">
    <citation type="submission" date="2015-07" db="EMBL/GenBank/DDBJ databases">
        <title>Draft Genome Sequences of Anaerolinea thermolimosa IMO-1, Bellilinea caldifistulae GOMI-1, Leptolinea tardivitalis YMTK-2, Levilinea saccharolytica KIBI-1,Longilinea arvoryzae KOME-1, Previously Described as Members of the Anaerolineaceae (Chloroflexi).</title>
        <authorList>
            <person name="Sekiguchi Y."/>
            <person name="Ohashi A."/>
            <person name="Matsuura N."/>
            <person name="Tourlousse M.D."/>
        </authorList>
    </citation>
    <scope>NUCLEOTIDE SEQUENCE [LARGE SCALE GENOMIC DNA]</scope>
    <source>
        <strain evidence="2">KOME-1</strain>
    </source>
</reference>
<keyword evidence="1" id="KW-0812">Transmembrane</keyword>
<protein>
    <submittedName>
        <fullName evidence="2">Integral membrane protein TIGR01906</fullName>
    </submittedName>
</protein>
<dbReference type="AlphaFoldDB" id="A0A0S7BKE2"/>
<feature type="transmembrane region" description="Helical" evidence="1">
    <location>
        <begin position="189"/>
        <end position="213"/>
    </location>
</feature>
<dbReference type="EMBL" id="DF967972">
    <property type="protein sequence ID" value="GAP15091.1"/>
    <property type="molecule type" value="Genomic_DNA"/>
</dbReference>
<accession>A0A0S7BKE2</accession>
<keyword evidence="1" id="KW-1133">Transmembrane helix</keyword>
<feature type="transmembrane region" description="Helical" evidence="1">
    <location>
        <begin position="101"/>
        <end position="124"/>
    </location>
</feature>
<feature type="transmembrane region" description="Helical" evidence="1">
    <location>
        <begin position="7"/>
        <end position="29"/>
    </location>
</feature>
<keyword evidence="1" id="KW-0472">Membrane</keyword>
<dbReference type="Proteomes" id="UP000055060">
    <property type="component" value="Unassembled WGS sequence"/>
</dbReference>
<dbReference type="NCBIfam" id="TIGR01906">
    <property type="entry name" value="integ_TIGR01906"/>
    <property type="match status" value="1"/>
</dbReference>
<name>A0A0S7BKE2_9CHLR</name>
<organism evidence="2">
    <name type="scientific">Longilinea arvoryzae</name>
    <dbReference type="NCBI Taxonomy" id="360412"/>
    <lineage>
        <taxon>Bacteria</taxon>
        <taxon>Bacillati</taxon>
        <taxon>Chloroflexota</taxon>
        <taxon>Anaerolineae</taxon>
        <taxon>Anaerolineales</taxon>
        <taxon>Anaerolineaceae</taxon>
        <taxon>Longilinea</taxon>
    </lineage>
</organism>
<sequence>MKSFQKGVSILVSISIPFFLMMTMIRFLFQPAFLKIEYSTPGFPADTFGFTQEDRIKWGTISMEYLFNTQGISFLADQRLPDGSPLYNERELSHMLDVKNLIQVMLKVWIGLILGLILILVWAWRGKWLRDLGHAYMFGGWLTLGLIGSILIAILVSFEALFTAFHHLFFQGDSWLFLYSDSLIRLFPLPLWQAGFIAMGILTGLGAVLFIVLGRRLARRTG</sequence>
<keyword evidence="3" id="KW-1185">Reference proteome</keyword>
<evidence type="ECO:0000313" key="2">
    <source>
        <dbReference type="EMBL" id="GAP15091.1"/>
    </source>
</evidence>
<dbReference type="Pfam" id="PF07314">
    <property type="entry name" value="Lit"/>
    <property type="match status" value="1"/>
</dbReference>
<evidence type="ECO:0000256" key="1">
    <source>
        <dbReference type="SAM" id="Phobius"/>
    </source>
</evidence>
<dbReference type="STRING" id="360412.LARV_02871"/>
<evidence type="ECO:0000313" key="3">
    <source>
        <dbReference type="Proteomes" id="UP000055060"/>
    </source>
</evidence>